<protein>
    <recommendedName>
        <fullName evidence="2">Phage protein</fullName>
    </recommendedName>
</protein>
<accession>A0AAT9TRH8</accession>
<proteinExistence type="predicted"/>
<reference evidence="1" key="1">
    <citation type="submission" date="2023-01" db="EMBL/GenBank/DDBJ databases">
        <authorList>
            <person name="Sprotte S."/>
            <person name="Brinks E."/>
        </authorList>
    </citation>
    <scope>NUCLEOTIDE SEQUENCE</scope>
</reference>
<reference evidence="1" key="2">
    <citation type="journal article" date="2024" name="Heliyon">
        <title>Complete genome sequence of the novel virulent phage PMBT24 infecting Enterocloster bolteae from the human gut.</title>
        <authorList>
            <person name="Sprotte S."/>
            <person name="Brinks E."/>
            <person name="Neve H."/>
            <person name="Franz C.M.A.P."/>
        </authorList>
    </citation>
    <scope>NUCLEOTIDE SEQUENCE</scope>
</reference>
<dbReference type="EMBL" id="OQ326496">
    <property type="protein sequence ID" value="WDQ45464.1"/>
    <property type="molecule type" value="Genomic_DNA"/>
</dbReference>
<sequence length="142" mass="17577">MSGKSRKSYIRKKPLNFGSSDEYERWKQRQRAILDEQEDKKNPSFTLYTFYYTYVECGHRTKNKKKCVIAAQTQYEAEQIFDMMADYFKIDRPQVRNIVEVYWLQKKDNIFVNFSYDYTDREVKEVYQDDYLDYYWENYLEI</sequence>
<evidence type="ECO:0000313" key="1">
    <source>
        <dbReference type="EMBL" id="WDQ45464.1"/>
    </source>
</evidence>
<evidence type="ECO:0008006" key="2">
    <source>
        <dbReference type="Google" id="ProtNLM"/>
    </source>
</evidence>
<organism evidence="1">
    <name type="scientific">Enterocloster phage PMBT24</name>
    <dbReference type="NCBI Taxonomy" id="3025413"/>
    <lineage>
        <taxon>Viruses</taxon>
        <taxon>Duplodnaviria</taxon>
        <taxon>Heunggongvirae</taxon>
        <taxon>Uroviricota</taxon>
        <taxon>Caudoviricetes</taxon>
    </lineage>
</organism>
<name>A0AAT9TRH8_9CAUD</name>